<evidence type="ECO:0000313" key="4">
    <source>
        <dbReference type="EMBL" id="MCW1238500.1"/>
    </source>
</evidence>
<dbReference type="Gene3D" id="3.40.390.10">
    <property type="entry name" value="Collagenase (Catalytic Domain)"/>
    <property type="match status" value="1"/>
</dbReference>
<dbReference type="SUPFAM" id="SSF55486">
    <property type="entry name" value="Metalloproteases ('zincins'), catalytic domain"/>
    <property type="match status" value="1"/>
</dbReference>
<dbReference type="PROSITE" id="PS51995">
    <property type="entry name" value="ATLF"/>
    <property type="match status" value="1"/>
</dbReference>
<dbReference type="GeneID" id="301197241"/>
<keyword evidence="5" id="KW-1185">Reference proteome</keyword>
<dbReference type="EMBL" id="JAOXJG010000003">
    <property type="protein sequence ID" value="MCW1238500.1"/>
    <property type="molecule type" value="Genomic_DNA"/>
</dbReference>
<dbReference type="Pfam" id="PF07737">
    <property type="entry name" value="ATLF"/>
    <property type="match status" value="1"/>
</dbReference>
<gene>
    <name evidence="4" type="ORF">NGM45_05320</name>
</gene>
<comment type="subcellular location">
    <subcellularLocation>
        <location evidence="1">Secreted</location>
    </subcellularLocation>
</comment>
<dbReference type="Pfam" id="PF09156">
    <property type="entry name" value="Anthrax-tox_M"/>
    <property type="match status" value="1"/>
</dbReference>
<dbReference type="InterPro" id="IPR015239">
    <property type="entry name" value="Anthrax_LF_cen"/>
</dbReference>
<dbReference type="InterPro" id="IPR047568">
    <property type="entry name" value="ATLF-like_dom"/>
</dbReference>
<evidence type="ECO:0000256" key="2">
    <source>
        <dbReference type="ARBA" id="ARBA00022525"/>
    </source>
</evidence>
<feature type="domain" description="ATLF-like" evidence="3">
    <location>
        <begin position="304"/>
        <end position="505"/>
    </location>
</feature>
<name>A0ABT3ENV1_9BACI</name>
<dbReference type="RefSeq" id="WP_264461187.1">
    <property type="nucleotide sequence ID" value="NZ_JAOXJG010000003.1"/>
</dbReference>
<accession>A0ABT3ENV1</accession>
<dbReference type="CDD" id="cd20493">
    <property type="entry name" value="M34_ATLF_C-like"/>
    <property type="match status" value="1"/>
</dbReference>
<comment type="caution">
    <text evidence="4">The sequence shown here is derived from an EMBL/GenBank/DDBJ whole genome shotgun (WGS) entry which is preliminary data.</text>
</comment>
<organism evidence="4 5">
    <name type="scientific">Bacillus pretiosus</name>
    <dbReference type="NCBI Taxonomy" id="2983392"/>
    <lineage>
        <taxon>Bacteria</taxon>
        <taxon>Bacillati</taxon>
        <taxon>Bacillota</taxon>
        <taxon>Bacilli</taxon>
        <taxon>Bacillales</taxon>
        <taxon>Bacillaceae</taxon>
        <taxon>Bacillus</taxon>
    </lineage>
</organism>
<dbReference type="InterPro" id="IPR024079">
    <property type="entry name" value="MetalloPept_cat_dom_sf"/>
</dbReference>
<proteinExistence type="predicted"/>
<dbReference type="SUPFAM" id="SSF56399">
    <property type="entry name" value="ADP-ribosylation"/>
    <property type="match status" value="1"/>
</dbReference>
<keyword evidence="2" id="KW-0964">Secreted</keyword>
<protein>
    <recommendedName>
        <fullName evidence="3">ATLF-like domain-containing protein</fullName>
    </recommendedName>
</protein>
<evidence type="ECO:0000259" key="3">
    <source>
        <dbReference type="PROSITE" id="PS51995"/>
    </source>
</evidence>
<dbReference type="InterPro" id="IPR014781">
    <property type="entry name" value="Anthrax_toxin_lethal/edema_N/C"/>
</dbReference>
<reference evidence="4" key="1">
    <citation type="submission" date="2022-10" db="EMBL/GenBank/DDBJ databases">
        <title>De novo draft assembly of the Pseudomonas pretiosus genome isolated from the plants rhizorohere.</title>
        <authorList>
            <person name="Robas M."/>
            <person name="Fernandez V.M."/>
            <person name="Provanza A."/>
            <person name="Jimenez P.A."/>
        </authorList>
    </citation>
    <scope>NUCLEOTIDE SEQUENCE</scope>
    <source>
        <strain evidence="4">SAICEU11T</strain>
    </source>
</reference>
<dbReference type="Gene3D" id="3.90.176.10">
    <property type="entry name" value="Toxin ADP-ribosyltransferase, Chain A, domain 1"/>
    <property type="match status" value="1"/>
</dbReference>
<evidence type="ECO:0000256" key="1">
    <source>
        <dbReference type="ARBA" id="ARBA00004613"/>
    </source>
</evidence>
<evidence type="ECO:0000313" key="5">
    <source>
        <dbReference type="Proteomes" id="UP001060566"/>
    </source>
</evidence>
<sequence>MKNLLIKSCVSIVTGTTFLVIPLGFTVHAQEETKNLNYADNHEYDNEEKYKEEIKTKEIKKWEDSLKKEDRNILNLATYTADILKQYDGFMDAAMDIYKRETINVNNDSFDDEEEEELKGAIDTVKKLDKLLEEKSMKSKDNIRVYKYLTKNDVNFDVGNTIYEKNNPTIVDRQKVDLIKKTFKYGVLTTYFDPLLTRPKQQNRKDMVLLDLKLPKNTPIGFMGKDGQIILQRNQGIEVTNYRIITERGREILEIEAKLVNKDTIDEKIKLKENLINDTFKQMIRSKINKSLKNDDKLDESISDNRLVKIHTVSLNASYAVDKAEMLLQTLVRNIPNDLFLKTFEKMNPNTAFYITDSKWSTAEYLWGMENSQKEIESESHVLAYYSPSKRDIVLNLSSHNVEFDPLKILKDGEEAPASDVQSLLHEFGHAVDNLIFNDVSKSIEFKYLFNKENANITIEDYAQTNPREFFASVFSYMFSPNVHFRKEIEQQAPETVSYIKNLILKNNLASQIDFE</sequence>
<dbReference type="Proteomes" id="UP001060566">
    <property type="component" value="Unassembled WGS sequence"/>
</dbReference>